<evidence type="ECO:0000259" key="6">
    <source>
        <dbReference type="PROSITE" id="PS50067"/>
    </source>
</evidence>
<dbReference type="GO" id="GO:0005875">
    <property type="term" value="C:microtubule associated complex"/>
    <property type="evidence" value="ECO:0007669"/>
    <property type="project" value="TreeGrafter"/>
</dbReference>
<comment type="caution">
    <text evidence="5">Lacks conserved residue(s) required for the propagation of feature annotation.</text>
</comment>
<dbReference type="InterPro" id="IPR001752">
    <property type="entry name" value="Kinesin_motor_dom"/>
</dbReference>
<keyword evidence="2" id="KW-0547">Nucleotide-binding</keyword>
<reference evidence="7" key="1">
    <citation type="submission" date="2023-01" db="EMBL/GenBank/DDBJ databases">
        <title>Genome assembly of the deep-sea coral Lophelia pertusa.</title>
        <authorList>
            <person name="Herrera S."/>
            <person name="Cordes E."/>
        </authorList>
    </citation>
    <scope>NUCLEOTIDE SEQUENCE</scope>
    <source>
        <strain evidence="7">USNM1676648</strain>
        <tissue evidence="7">Polyp</tissue>
    </source>
</reference>
<dbReference type="PROSITE" id="PS00411">
    <property type="entry name" value="KINESIN_MOTOR_1"/>
    <property type="match status" value="1"/>
</dbReference>
<dbReference type="GO" id="GO:0051231">
    <property type="term" value="P:spindle elongation"/>
    <property type="evidence" value="ECO:0007669"/>
    <property type="project" value="TreeGrafter"/>
</dbReference>
<proteinExistence type="inferred from homology"/>
<evidence type="ECO:0000256" key="5">
    <source>
        <dbReference type="PROSITE-ProRule" id="PRU00283"/>
    </source>
</evidence>
<evidence type="ECO:0000313" key="8">
    <source>
        <dbReference type="Proteomes" id="UP001163046"/>
    </source>
</evidence>
<keyword evidence="4" id="KW-0206">Cytoskeleton</keyword>
<feature type="domain" description="Kinesin motor" evidence="6">
    <location>
        <begin position="1"/>
        <end position="201"/>
    </location>
</feature>
<name>A0A9W9ZT05_9CNID</name>
<comment type="subcellular location">
    <subcellularLocation>
        <location evidence="1">Cytoplasm</location>
        <location evidence="1">Cytoskeleton</location>
    </subcellularLocation>
</comment>
<organism evidence="7 8">
    <name type="scientific">Desmophyllum pertusum</name>
    <dbReference type="NCBI Taxonomy" id="174260"/>
    <lineage>
        <taxon>Eukaryota</taxon>
        <taxon>Metazoa</taxon>
        <taxon>Cnidaria</taxon>
        <taxon>Anthozoa</taxon>
        <taxon>Hexacorallia</taxon>
        <taxon>Scleractinia</taxon>
        <taxon>Caryophylliina</taxon>
        <taxon>Caryophylliidae</taxon>
        <taxon>Desmophyllum</taxon>
    </lineage>
</organism>
<dbReference type="EMBL" id="MU825874">
    <property type="protein sequence ID" value="KAJ7387306.1"/>
    <property type="molecule type" value="Genomic_DNA"/>
</dbReference>
<dbReference type="GO" id="GO:0005524">
    <property type="term" value="F:ATP binding"/>
    <property type="evidence" value="ECO:0007669"/>
    <property type="project" value="UniProtKB-KW"/>
</dbReference>
<dbReference type="GO" id="GO:0008017">
    <property type="term" value="F:microtubule binding"/>
    <property type="evidence" value="ECO:0007669"/>
    <property type="project" value="InterPro"/>
</dbReference>
<dbReference type="InterPro" id="IPR019821">
    <property type="entry name" value="Kinesin_motor_CS"/>
</dbReference>
<keyword evidence="4" id="KW-0963">Cytoplasm</keyword>
<dbReference type="AlphaFoldDB" id="A0A9W9ZT05"/>
<evidence type="ECO:0000256" key="1">
    <source>
        <dbReference type="ARBA" id="ARBA00004245"/>
    </source>
</evidence>
<accession>A0A9W9ZT05</accession>
<dbReference type="InterPro" id="IPR036961">
    <property type="entry name" value="Kinesin_motor_dom_sf"/>
</dbReference>
<sequence length="201" mass="22724">MLPPPPPVSTVRALASLFGLSTLTLEVYYKSYKFQHSTKFVYWHCVSRHGDLMGARFTESLKSKRLTPSALGQRQRLLCRKLIFVECDRLDDLTAVLEEGLRNRQVGSHLMNDHSSRSHSMLTVYIDIESNDPEDESGYPVVKHGKLSLVDLAGSERVKETKSVGGTFAESQNINKSLLTLGKFVLHFTCHYLHGVFRVEK</sequence>
<dbReference type="PRINTS" id="PR00380">
    <property type="entry name" value="KINESINHEAVY"/>
</dbReference>
<dbReference type="GO" id="GO:0003777">
    <property type="term" value="F:microtubule motor activity"/>
    <property type="evidence" value="ECO:0007669"/>
    <property type="project" value="InterPro"/>
</dbReference>
<evidence type="ECO:0000256" key="3">
    <source>
        <dbReference type="ARBA" id="ARBA00022840"/>
    </source>
</evidence>
<gene>
    <name evidence="7" type="ORF">OS493_004289</name>
</gene>
<dbReference type="InterPro" id="IPR027640">
    <property type="entry name" value="Kinesin-like_fam"/>
</dbReference>
<evidence type="ECO:0000256" key="4">
    <source>
        <dbReference type="ARBA" id="ARBA00023212"/>
    </source>
</evidence>
<dbReference type="PANTHER" id="PTHR47969">
    <property type="entry name" value="CHROMOSOME-ASSOCIATED KINESIN KIF4A-RELATED"/>
    <property type="match status" value="1"/>
</dbReference>
<dbReference type="SUPFAM" id="SSF52540">
    <property type="entry name" value="P-loop containing nucleoside triphosphate hydrolases"/>
    <property type="match status" value="1"/>
</dbReference>
<dbReference type="GO" id="GO:0007052">
    <property type="term" value="P:mitotic spindle organization"/>
    <property type="evidence" value="ECO:0007669"/>
    <property type="project" value="TreeGrafter"/>
</dbReference>
<comment type="caution">
    <text evidence="7">The sequence shown here is derived from an EMBL/GenBank/DDBJ whole genome shotgun (WGS) entry which is preliminary data.</text>
</comment>
<evidence type="ECO:0000256" key="2">
    <source>
        <dbReference type="ARBA" id="ARBA00022741"/>
    </source>
</evidence>
<dbReference type="OrthoDB" id="3176171at2759"/>
<dbReference type="InterPro" id="IPR027417">
    <property type="entry name" value="P-loop_NTPase"/>
</dbReference>
<dbReference type="GO" id="GO:0007018">
    <property type="term" value="P:microtubule-based movement"/>
    <property type="evidence" value="ECO:0007669"/>
    <property type="project" value="InterPro"/>
</dbReference>
<keyword evidence="8" id="KW-1185">Reference proteome</keyword>
<dbReference type="Proteomes" id="UP001163046">
    <property type="component" value="Unassembled WGS sequence"/>
</dbReference>
<keyword evidence="3" id="KW-0067">ATP-binding</keyword>
<dbReference type="PANTHER" id="PTHR47969:SF33">
    <property type="entry name" value="KINESIN-LIKE PROTEIN"/>
    <property type="match status" value="1"/>
</dbReference>
<evidence type="ECO:0000313" key="7">
    <source>
        <dbReference type="EMBL" id="KAJ7387306.1"/>
    </source>
</evidence>
<comment type="similarity">
    <text evidence="5">Belongs to the TRAFAC class myosin-kinesin ATPase superfamily. Kinesin family.</text>
</comment>
<dbReference type="SMART" id="SM00129">
    <property type="entry name" value="KISc"/>
    <property type="match status" value="1"/>
</dbReference>
<protein>
    <recommendedName>
        <fullName evidence="6">Kinesin motor domain-containing protein</fullName>
    </recommendedName>
</protein>
<dbReference type="PROSITE" id="PS50067">
    <property type="entry name" value="KINESIN_MOTOR_2"/>
    <property type="match status" value="1"/>
</dbReference>
<dbReference type="Gene3D" id="3.40.850.10">
    <property type="entry name" value="Kinesin motor domain"/>
    <property type="match status" value="1"/>
</dbReference>
<dbReference type="Pfam" id="PF00225">
    <property type="entry name" value="Kinesin"/>
    <property type="match status" value="1"/>
</dbReference>